<dbReference type="PROSITE" id="PS51384">
    <property type="entry name" value="FAD_FR"/>
    <property type="match status" value="1"/>
</dbReference>
<accession>A0A1B1YS85</accession>
<dbReference type="Proteomes" id="UP000092952">
    <property type="component" value="Chromosome"/>
</dbReference>
<dbReference type="PANTHER" id="PTHR43513">
    <property type="entry name" value="DIHYDROOROTATE DEHYDROGENASE B (NAD(+)), ELECTRON TRANSFER SUBUNIT"/>
    <property type="match status" value="1"/>
</dbReference>
<dbReference type="InParanoid" id="A0A1B1YS85"/>
<dbReference type="RefSeq" id="WP_068803222.1">
    <property type="nucleotide sequence ID" value="NZ_CP014671.1"/>
</dbReference>
<evidence type="ECO:0000313" key="3">
    <source>
        <dbReference type="Proteomes" id="UP000092952"/>
    </source>
</evidence>
<dbReference type="KEGG" id="gbi:PG2T_05290"/>
<dbReference type="SUPFAM" id="SSF63380">
    <property type="entry name" value="Riboflavin synthase domain-like"/>
    <property type="match status" value="1"/>
</dbReference>
<dbReference type="EMBL" id="CP014671">
    <property type="protein sequence ID" value="ANX03664.1"/>
    <property type="molecule type" value="Genomic_DNA"/>
</dbReference>
<dbReference type="InterPro" id="IPR036188">
    <property type="entry name" value="FAD/NAD-bd_sf"/>
</dbReference>
<dbReference type="InterPro" id="IPR009051">
    <property type="entry name" value="Helical_ferredxn"/>
</dbReference>
<dbReference type="PANTHER" id="PTHR43513:SF3">
    <property type="entry name" value="DIHYDROOROTATE DEHYDROGENASE B (NAD(+)), ELECTRON TRANSFER SUBUNIT-RELATED"/>
    <property type="match status" value="1"/>
</dbReference>
<dbReference type="InterPro" id="IPR050353">
    <property type="entry name" value="PyrK_electron_transfer"/>
</dbReference>
<keyword evidence="3" id="KW-1185">Reference proteome</keyword>
<proteinExistence type="predicted"/>
<dbReference type="Gene3D" id="3.40.50.80">
    <property type="entry name" value="Nucleotide-binding domain of ferredoxin-NADP reductase (FNR) module"/>
    <property type="match status" value="1"/>
</dbReference>
<feature type="domain" description="FAD-binding FR-type" evidence="1">
    <location>
        <begin position="843"/>
        <end position="951"/>
    </location>
</feature>
<dbReference type="Gene3D" id="1.10.1060.10">
    <property type="entry name" value="Alpha-helical ferredoxin"/>
    <property type="match status" value="1"/>
</dbReference>
<dbReference type="InterPro" id="IPR023753">
    <property type="entry name" value="FAD/NAD-binding_dom"/>
</dbReference>
<evidence type="ECO:0000259" key="1">
    <source>
        <dbReference type="PROSITE" id="PS51384"/>
    </source>
</evidence>
<dbReference type="Pfam" id="PF07992">
    <property type="entry name" value="Pyr_redox_2"/>
    <property type="match status" value="1"/>
</dbReference>
<organism evidence="2 3">
    <name type="scientific">Immundisolibacter cernigliae</name>
    <dbReference type="NCBI Taxonomy" id="1810504"/>
    <lineage>
        <taxon>Bacteria</taxon>
        <taxon>Pseudomonadati</taxon>
        <taxon>Pseudomonadota</taxon>
        <taxon>Gammaproteobacteria</taxon>
        <taxon>Immundisolibacterales</taxon>
        <taxon>Immundisolibacteraceae</taxon>
        <taxon>Immundisolibacter</taxon>
    </lineage>
</organism>
<sequence>MSRPAPAPLHLAFDLPAEILYDDAGLARMDRTFVAWLAGSDPGLTERLLAGRRQPETLDDKAHSELLVTLAPHLEDFLGQLFGIGAEVRALQARHHALAPLYTCKRQFVQRQAARKLTAEQAAGEDGPALAAQLEALFGEPFSDLAFARHVNDWSDAAQQHIHGLDLALRYAGWALHAPAGQAQHGHGVLFREPHKLDPQRLVPVSTVTEQVITRHGLDAQHLRRREGFALTDPGGDLQYAQDQANYCIWCHNQDKDSCSHGLREKQGGFRYSALGVPLQGCPLDERISEMNLLKSQGYSVGALAMVTVDNPMVAGTGHRICNDCSKACIYQKQEPVDIPQVETRTLRDVLDLPWGFEIYSLLTRWNPLDLKRPLPRPASGRKVLVAGMGPAGYTLAHHLLNDGHAVVGVDGLKIEPLPADLTGVEADGTRRPPRPIRDVEELFEPLDARVMAGFGGVAEYGITVRWNKNYLKLIRLLLERRAGFRLHGGVRLGGTLTLEDAFDLGFDHVALAMGAGRPRYVDVPNGLARGVRQASDFLMGLQLTGAARRGSIANLQLRLPVLVIGGGLTAIDTATEALAYYPLQVEKFLARYDTLCAERGQDAVRSAWDAEEQTIADEFIAHARAIRAEREAAATQARAPRILELLKSWGGATLVYRRRLVDAPCYTLNHEEVLKALEEGVEFAECLAPGAVQVDAHGHVSGLEVELQAPGEDGKLTATGQRQLMPARAVLVAAGTVPNTVLQREAPTGLALDGGYFRSLDENGEPQAAPRLAKSGEVPMLTQRRPDGRAVSFFGDLHPSFAGNVVKAMASAKRGYPVVSRLLGAHAPASQETADAFQRRLHGLLRAHVERVQRLTPTIVEVVVHAPLAAQRFEPGQFYRLQNFETLARRDDDTTLAMEGLALTGAWVDRERGLVALIVLEMGGSSDLCAHLTPGEPVVLMGPTGAPTEIPAGETVLLAGGGLGNAVLLSIGKALRQAGSRVVYFAGYKNAQDRYHAPDIEAAADVVVWTCDQAPGFTPGRAQDRAFTGNIVQAMGAYAAGELGEVAITLSDVDRIIAIGSDRMMAAVTAARHGVLAPHLKSHVAIGSINSPMQCMMKEVCAQCLQGRRDPASGRPLAPVFTCFNQDQPLDEVDFACLGQRLRQNGVQEKLTGQWIDRSLRRLGLRQ</sequence>
<dbReference type="InterPro" id="IPR017938">
    <property type="entry name" value="Riboflavin_synthase-like_b-brl"/>
</dbReference>
<dbReference type="GO" id="GO:0016491">
    <property type="term" value="F:oxidoreductase activity"/>
    <property type="evidence" value="ECO:0007669"/>
    <property type="project" value="InterPro"/>
</dbReference>
<dbReference type="Gene3D" id="2.40.30.10">
    <property type="entry name" value="Translation factors"/>
    <property type="match status" value="1"/>
</dbReference>
<dbReference type="SUPFAM" id="SSF52343">
    <property type="entry name" value="Ferredoxin reductase-like, C-terminal NADP-linked domain"/>
    <property type="match status" value="1"/>
</dbReference>
<dbReference type="CDD" id="cd06192">
    <property type="entry name" value="DHOD_e_trans_like"/>
    <property type="match status" value="1"/>
</dbReference>
<dbReference type="AlphaFoldDB" id="A0A1B1YS85"/>
<dbReference type="SUPFAM" id="SSF51971">
    <property type="entry name" value="Nucleotide-binding domain"/>
    <property type="match status" value="1"/>
</dbReference>
<name>A0A1B1YS85_9GAMM</name>
<dbReference type="OrthoDB" id="9803192at2"/>
<dbReference type="InterPro" id="IPR017927">
    <property type="entry name" value="FAD-bd_FR_type"/>
</dbReference>
<gene>
    <name evidence="2" type="ORF">PG2T_05290</name>
</gene>
<evidence type="ECO:0000313" key="2">
    <source>
        <dbReference type="EMBL" id="ANX03664.1"/>
    </source>
</evidence>
<dbReference type="STRING" id="1810504.PG2T_05290"/>
<dbReference type="Gene3D" id="3.50.50.60">
    <property type="entry name" value="FAD/NAD(P)-binding domain"/>
    <property type="match status" value="3"/>
</dbReference>
<protein>
    <submittedName>
        <fullName evidence="2">Pyridine nucleotide-disulfide oxidoreductase</fullName>
    </submittedName>
</protein>
<dbReference type="InterPro" id="IPR039261">
    <property type="entry name" value="FNR_nucleotide-bd"/>
</dbReference>
<dbReference type="PRINTS" id="PR00368">
    <property type="entry name" value="FADPNR"/>
</dbReference>
<reference evidence="3" key="1">
    <citation type="submission" date="2016-03" db="EMBL/GenBank/DDBJ databases">
        <title>Complete genome sequence of Solimmundus cernigliae, representing a novel lineage of polycyclic aromatic hydrocarbon degraders within the Gammaproteobacteria.</title>
        <authorList>
            <person name="Singleton D.R."/>
            <person name="Dickey A.N."/>
            <person name="Scholl E.H."/>
            <person name="Wright F.A."/>
            <person name="Aitken M.D."/>
        </authorList>
    </citation>
    <scope>NUCLEOTIDE SEQUENCE [LARGE SCALE GENOMIC DNA]</scope>
    <source>
        <strain evidence="3">TR3.2</strain>
    </source>
</reference>
<dbReference type="GO" id="GO:0051536">
    <property type="term" value="F:iron-sulfur cluster binding"/>
    <property type="evidence" value="ECO:0007669"/>
    <property type="project" value="InterPro"/>
</dbReference>